<dbReference type="AlphaFoldDB" id="A0A919NAC9"/>
<dbReference type="Proteomes" id="UP000629619">
    <property type="component" value="Unassembled WGS sequence"/>
</dbReference>
<comment type="caution">
    <text evidence="1">The sequence shown here is derived from an EMBL/GenBank/DDBJ whole genome shotgun (WGS) entry which is preliminary data.</text>
</comment>
<sequence length="76" mass="8298">MGEPVLPRRDGEWTKVHQRRNPIRINREDSAEYGLACDERPGGYAAGSPTGEPGCARGMADPGDSYVQDFTQVSFA</sequence>
<reference evidence="1" key="1">
    <citation type="submission" date="2021-01" db="EMBL/GenBank/DDBJ databases">
        <title>Whole genome shotgun sequence of Actinoplanes siamensis NBRC 109076.</title>
        <authorList>
            <person name="Komaki H."/>
            <person name="Tamura T."/>
        </authorList>
    </citation>
    <scope>NUCLEOTIDE SEQUENCE</scope>
    <source>
        <strain evidence="1">NBRC 109076</strain>
    </source>
</reference>
<keyword evidence="2" id="KW-1185">Reference proteome</keyword>
<dbReference type="EMBL" id="BOMW01000046">
    <property type="protein sequence ID" value="GIF07278.1"/>
    <property type="molecule type" value="Genomic_DNA"/>
</dbReference>
<evidence type="ECO:0000313" key="2">
    <source>
        <dbReference type="Proteomes" id="UP000629619"/>
    </source>
</evidence>
<proteinExistence type="predicted"/>
<gene>
    <name evidence="1" type="ORF">Asi03nite_48160</name>
</gene>
<accession>A0A919NAC9</accession>
<name>A0A919NAC9_9ACTN</name>
<evidence type="ECO:0000313" key="1">
    <source>
        <dbReference type="EMBL" id="GIF07278.1"/>
    </source>
</evidence>
<protein>
    <submittedName>
        <fullName evidence="1">Uncharacterized protein</fullName>
    </submittedName>
</protein>
<organism evidence="1 2">
    <name type="scientific">Actinoplanes siamensis</name>
    <dbReference type="NCBI Taxonomy" id="1223317"/>
    <lineage>
        <taxon>Bacteria</taxon>
        <taxon>Bacillati</taxon>
        <taxon>Actinomycetota</taxon>
        <taxon>Actinomycetes</taxon>
        <taxon>Micromonosporales</taxon>
        <taxon>Micromonosporaceae</taxon>
        <taxon>Actinoplanes</taxon>
    </lineage>
</organism>